<name>A0AA39PPG7_9AGAR</name>
<feature type="compositionally biased region" description="Basic and acidic residues" evidence="1">
    <location>
        <begin position="9"/>
        <end position="19"/>
    </location>
</feature>
<dbReference type="EMBL" id="JAUEPU010000041">
    <property type="protein sequence ID" value="KAK0488117.1"/>
    <property type="molecule type" value="Genomic_DNA"/>
</dbReference>
<accession>A0AA39PPG7</accession>
<gene>
    <name evidence="2" type="ORF">EDD18DRAFT_644431</name>
</gene>
<organism evidence="2 3">
    <name type="scientific">Armillaria luteobubalina</name>
    <dbReference type="NCBI Taxonomy" id="153913"/>
    <lineage>
        <taxon>Eukaryota</taxon>
        <taxon>Fungi</taxon>
        <taxon>Dikarya</taxon>
        <taxon>Basidiomycota</taxon>
        <taxon>Agaricomycotina</taxon>
        <taxon>Agaricomycetes</taxon>
        <taxon>Agaricomycetidae</taxon>
        <taxon>Agaricales</taxon>
        <taxon>Marasmiineae</taxon>
        <taxon>Physalacriaceae</taxon>
        <taxon>Armillaria</taxon>
    </lineage>
</organism>
<evidence type="ECO:0000313" key="2">
    <source>
        <dbReference type="EMBL" id="KAK0488117.1"/>
    </source>
</evidence>
<comment type="caution">
    <text evidence="2">The sequence shown here is derived from an EMBL/GenBank/DDBJ whole genome shotgun (WGS) entry which is preliminary data.</text>
</comment>
<dbReference type="AlphaFoldDB" id="A0AA39PPG7"/>
<proteinExistence type="predicted"/>
<evidence type="ECO:0000256" key="1">
    <source>
        <dbReference type="SAM" id="MobiDB-lite"/>
    </source>
</evidence>
<dbReference type="Proteomes" id="UP001175228">
    <property type="component" value="Unassembled WGS sequence"/>
</dbReference>
<sequence length="208" mass="23571">MTGKTGKVNSEKKRIREEENILPAAKRTSAARGTSITPKVPPHNQKEMDLEKARLISEVNNLENKVVFLEPEETFSGFTGQPPRCPVCKEPVKGLPVAGTLTFEKVNFAGFKAFRRVHGESTHDADERNEKTVCIHCFVDIRLTCSMDQLKDRVVRRSIYYHWSCLKGSHKRHYADTPPIRHSSVDSKVWEKVLSDIKASVSRGKRQA</sequence>
<protein>
    <submittedName>
        <fullName evidence="2">Uncharacterized protein</fullName>
    </submittedName>
</protein>
<feature type="region of interest" description="Disordered" evidence="1">
    <location>
        <begin position="1"/>
        <end position="46"/>
    </location>
</feature>
<evidence type="ECO:0000313" key="3">
    <source>
        <dbReference type="Proteomes" id="UP001175228"/>
    </source>
</evidence>
<reference evidence="2" key="1">
    <citation type="submission" date="2023-06" db="EMBL/GenBank/DDBJ databases">
        <authorList>
            <consortium name="Lawrence Berkeley National Laboratory"/>
            <person name="Ahrendt S."/>
            <person name="Sahu N."/>
            <person name="Indic B."/>
            <person name="Wong-Bajracharya J."/>
            <person name="Merenyi Z."/>
            <person name="Ke H.-M."/>
            <person name="Monk M."/>
            <person name="Kocsube S."/>
            <person name="Drula E."/>
            <person name="Lipzen A."/>
            <person name="Balint B."/>
            <person name="Henrissat B."/>
            <person name="Andreopoulos B."/>
            <person name="Martin F.M."/>
            <person name="Harder C.B."/>
            <person name="Rigling D."/>
            <person name="Ford K.L."/>
            <person name="Foster G.D."/>
            <person name="Pangilinan J."/>
            <person name="Papanicolaou A."/>
            <person name="Barry K."/>
            <person name="LaButti K."/>
            <person name="Viragh M."/>
            <person name="Koriabine M."/>
            <person name="Yan M."/>
            <person name="Riley R."/>
            <person name="Champramary S."/>
            <person name="Plett K.L."/>
            <person name="Tsai I.J."/>
            <person name="Slot J."/>
            <person name="Sipos G."/>
            <person name="Plett J."/>
            <person name="Nagy L.G."/>
            <person name="Grigoriev I.V."/>
        </authorList>
    </citation>
    <scope>NUCLEOTIDE SEQUENCE</scope>
    <source>
        <strain evidence="2">HWK02</strain>
    </source>
</reference>
<keyword evidence="3" id="KW-1185">Reference proteome</keyword>